<dbReference type="RefSeq" id="WP_345536038.1">
    <property type="nucleotide sequence ID" value="NZ_BAABGJ010000008.1"/>
</dbReference>
<dbReference type="Pfam" id="PF01063">
    <property type="entry name" value="Aminotran_4"/>
    <property type="match status" value="1"/>
</dbReference>
<organism evidence="2 3">
    <name type="scientific">Variovorax defluvii</name>
    <dbReference type="NCBI Taxonomy" id="913761"/>
    <lineage>
        <taxon>Bacteria</taxon>
        <taxon>Pseudomonadati</taxon>
        <taxon>Pseudomonadota</taxon>
        <taxon>Betaproteobacteria</taxon>
        <taxon>Burkholderiales</taxon>
        <taxon>Comamonadaceae</taxon>
        <taxon>Variovorax</taxon>
    </lineage>
</organism>
<gene>
    <name evidence="2" type="ORF">GCM10023165_07950</name>
</gene>
<dbReference type="SUPFAM" id="SSF56752">
    <property type="entry name" value="D-aminoacid aminotransferase-like PLP-dependent enzymes"/>
    <property type="match status" value="1"/>
</dbReference>
<dbReference type="InterPro" id="IPR043132">
    <property type="entry name" value="BCAT-like_C"/>
</dbReference>
<evidence type="ECO:0000313" key="3">
    <source>
        <dbReference type="Proteomes" id="UP001500975"/>
    </source>
</evidence>
<protein>
    <submittedName>
        <fullName evidence="2">Branched-chain amino acid transaminase</fullName>
    </submittedName>
</protein>
<dbReference type="Proteomes" id="UP001500975">
    <property type="component" value="Unassembled WGS sequence"/>
</dbReference>
<evidence type="ECO:0000256" key="1">
    <source>
        <dbReference type="ARBA" id="ARBA00009320"/>
    </source>
</evidence>
<accession>A0ABP8H1K3</accession>
<dbReference type="PANTHER" id="PTHR42743">
    <property type="entry name" value="AMINO-ACID AMINOTRANSFERASE"/>
    <property type="match status" value="1"/>
</dbReference>
<evidence type="ECO:0000313" key="2">
    <source>
        <dbReference type="EMBL" id="GAA4333042.1"/>
    </source>
</evidence>
<dbReference type="InterPro" id="IPR001544">
    <property type="entry name" value="Aminotrans_IV"/>
</dbReference>
<name>A0ABP8H1K3_9BURK</name>
<dbReference type="InterPro" id="IPR036038">
    <property type="entry name" value="Aminotransferase-like"/>
</dbReference>
<comment type="caution">
    <text evidence="2">The sequence shown here is derived from an EMBL/GenBank/DDBJ whole genome shotgun (WGS) entry which is preliminary data.</text>
</comment>
<sequence length="304" mass="34454">MWTPEWVLSDGEIIRHADAKIHPLSLAVTYATTVFEGLRAYRRPEDGSYSFFRLREHIERLQVGMKVMRFDRRIEVDEMQEALSRLVRANSPDTDVYIRLLVFISGIGLMATKGPVSYFAVAQPRDKPRFAETGMQLGVSSWSRLSDNASPPRIKATANYHNARLTQLQAQADGYDGALMLTPQGKVSEAPIACFFMVRDGELITPSLGSNILESVTRDSIIRLYERRFGRPVIQREVDRSELYFAQEAFLCGTGQEIIPVVGIDRLPVGDGRPGELTRQVQAMYFDCVRRNVPDEWGWHTPLT</sequence>
<dbReference type="PANTHER" id="PTHR42743:SF4">
    <property type="entry name" value="BRANCHED-CHAIN-AMINO-ACID AMINOTRANSFERASE-RELATED"/>
    <property type="match status" value="1"/>
</dbReference>
<proteinExistence type="inferred from homology"/>
<dbReference type="InterPro" id="IPR043131">
    <property type="entry name" value="BCAT-like_N"/>
</dbReference>
<comment type="similarity">
    <text evidence="1">Belongs to the class-IV pyridoxal-phosphate-dependent aminotransferase family.</text>
</comment>
<dbReference type="Gene3D" id="3.20.10.10">
    <property type="entry name" value="D-amino Acid Aminotransferase, subunit A, domain 2"/>
    <property type="match status" value="1"/>
</dbReference>
<dbReference type="InterPro" id="IPR050571">
    <property type="entry name" value="Class-IV_PLP-Dep_Aminotrnsfr"/>
</dbReference>
<keyword evidence="3" id="KW-1185">Reference proteome</keyword>
<dbReference type="Gene3D" id="3.30.470.10">
    <property type="match status" value="1"/>
</dbReference>
<dbReference type="EMBL" id="BAABGJ010000008">
    <property type="protein sequence ID" value="GAA4333042.1"/>
    <property type="molecule type" value="Genomic_DNA"/>
</dbReference>
<reference evidence="3" key="1">
    <citation type="journal article" date="2019" name="Int. J. Syst. Evol. Microbiol.">
        <title>The Global Catalogue of Microorganisms (GCM) 10K type strain sequencing project: providing services to taxonomists for standard genome sequencing and annotation.</title>
        <authorList>
            <consortium name="The Broad Institute Genomics Platform"/>
            <consortium name="The Broad Institute Genome Sequencing Center for Infectious Disease"/>
            <person name="Wu L."/>
            <person name="Ma J."/>
        </authorList>
    </citation>
    <scope>NUCLEOTIDE SEQUENCE [LARGE SCALE GENOMIC DNA]</scope>
    <source>
        <strain evidence="3">JCM 17804</strain>
    </source>
</reference>